<dbReference type="Proteomes" id="UP001443914">
    <property type="component" value="Unassembled WGS sequence"/>
</dbReference>
<organism evidence="1 2">
    <name type="scientific">Saponaria officinalis</name>
    <name type="common">Common soapwort</name>
    <name type="synonym">Lychnis saponaria</name>
    <dbReference type="NCBI Taxonomy" id="3572"/>
    <lineage>
        <taxon>Eukaryota</taxon>
        <taxon>Viridiplantae</taxon>
        <taxon>Streptophyta</taxon>
        <taxon>Embryophyta</taxon>
        <taxon>Tracheophyta</taxon>
        <taxon>Spermatophyta</taxon>
        <taxon>Magnoliopsida</taxon>
        <taxon>eudicotyledons</taxon>
        <taxon>Gunneridae</taxon>
        <taxon>Pentapetalae</taxon>
        <taxon>Caryophyllales</taxon>
        <taxon>Caryophyllaceae</taxon>
        <taxon>Caryophylleae</taxon>
        <taxon>Saponaria</taxon>
    </lineage>
</organism>
<gene>
    <name evidence="1" type="ORF">RND81_01G170800</name>
</gene>
<keyword evidence="2" id="KW-1185">Reference proteome</keyword>
<dbReference type="AlphaFoldDB" id="A0AAW1N882"/>
<evidence type="ECO:0000313" key="2">
    <source>
        <dbReference type="Proteomes" id="UP001443914"/>
    </source>
</evidence>
<protein>
    <recommendedName>
        <fullName evidence="3">FBD domain-containing protein</fullName>
    </recommendedName>
</protein>
<dbReference type="InterPro" id="IPR050232">
    <property type="entry name" value="FBL13/AtMIF1-like"/>
</dbReference>
<dbReference type="SUPFAM" id="SSF52047">
    <property type="entry name" value="RNI-like"/>
    <property type="match status" value="1"/>
</dbReference>
<sequence>MSQSLITLTLDGFMLEHQLNVHMGTLRELSLVNVKGSGQVYNQLILGRPSLQELNISITNFSHVLNITSPSVSKLCLEIFHPDPSITLSCPNMKKMDFRVRWTSRSFTVHAIDVSSLREVNVKDLPNRSLSLFKTFLRQIRNVEVVKWSCHALETLPWGREIKFPRNKWKRLVLRPSWDVKRCVEVILEELKSSVKLEELILHYDLSLWQDDSEYGCVESSTTSTYVMPQLKKVTIHRWARFSKAQLQLIEIVLQNAVLLEQLVIPCKNRHDELDFVEQVSKFRRASANATLIFD</sequence>
<evidence type="ECO:0000313" key="1">
    <source>
        <dbReference type="EMBL" id="KAK9757560.1"/>
    </source>
</evidence>
<comment type="caution">
    <text evidence="1">The sequence shown here is derived from an EMBL/GenBank/DDBJ whole genome shotgun (WGS) entry which is preliminary data.</text>
</comment>
<dbReference type="PANTHER" id="PTHR31900">
    <property type="entry name" value="F-BOX/RNI SUPERFAMILY PROTEIN-RELATED"/>
    <property type="match status" value="1"/>
</dbReference>
<name>A0AAW1N882_SAPOF</name>
<dbReference type="PANTHER" id="PTHR31900:SF31">
    <property type="entry name" value="F-BOX_LRR-REPEAT PROTEIN 13-LIKE"/>
    <property type="match status" value="1"/>
</dbReference>
<evidence type="ECO:0008006" key="3">
    <source>
        <dbReference type="Google" id="ProtNLM"/>
    </source>
</evidence>
<reference evidence="1" key="1">
    <citation type="submission" date="2024-03" db="EMBL/GenBank/DDBJ databases">
        <title>WGS assembly of Saponaria officinalis var. Norfolk2.</title>
        <authorList>
            <person name="Jenkins J."/>
            <person name="Shu S."/>
            <person name="Grimwood J."/>
            <person name="Barry K."/>
            <person name="Goodstein D."/>
            <person name="Schmutz J."/>
            <person name="Leebens-Mack J."/>
            <person name="Osbourn A."/>
        </authorList>
    </citation>
    <scope>NUCLEOTIDE SEQUENCE [LARGE SCALE GENOMIC DNA]</scope>
    <source>
        <strain evidence="1">JIC</strain>
    </source>
</reference>
<proteinExistence type="predicted"/>
<dbReference type="EMBL" id="JBDFQZ010000001">
    <property type="protein sequence ID" value="KAK9757560.1"/>
    <property type="molecule type" value="Genomic_DNA"/>
</dbReference>
<accession>A0AAW1N882</accession>